<feature type="transmembrane region" description="Helical" evidence="9">
    <location>
        <begin position="463"/>
        <end position="490"/>
    </location>
</feature>
<feature type="transmembrane region" description="Helical" evidence="9">
    <location>
        <begin position="1036"/>
        <end position="1061"/>
    </location>
</feature>
<dbReference type="GO" id="GO:0005886">
    <property type="term" value="C:plasma membrane"/>
    <property type="evidence" value="ECO:0007669"/>
    <property type="project" value="UniProtKB-SubCell"/>
</dbReference>
<dbReference type="Gene3D" id="3.30.2090.10">
    <property type="entry name" value="Multidrug efflux transporter AcrB TolC docking domain, DN and DC subdomains"/>
    <property type="match status" value="2"/>
</dbReference>
<dbReference type="PRINTS" id="PR00702">
    <property type="entry name" value="ACRIFLAVINRP"/>
</dbReference>
<evidence type="ECO:0000256" key="5">
    <source>
        <dbReference type="ARBA" id="ARBA00022692"/>
    </source>
</evidence>
<dbReference type="FunFam" id="1.20.1640.10:FF:000001">
    <property type="entry name" value="Efflux pump membrane transporter"/>
    <property type="match status" value="1"/>
</dbReference>
<keyword evidence="5 9" id="KW-0812">Transmembrane</keyword>
<dbReference type="PANTHER" id="PTHR32063:SF21">
    <property type="entry name" value="MULTIDRUG RESISTANCE PROTEIN MDTB"/>
    <property type="match status" value="1"/>
</dbReference>
<organism evidence="10 11">
    <name type="scientific">Iningainema tapete BLCC-T55</name>
    <dbReference type="NCBI Taxonomy" id="2748662"/>
    <lineage>
        <taxon>Bacteria</taxon>
        <taxon>Bacillati</taxon>
        <taxon>Cyanobacteriota</taxon>
        <taxon>Cyanophyceae</taxon>
        <taxon>Nostocales</taxon>
        <taxon>Scytonemataceae</taxon>
        <taxon>Iningainema tapete</taxon>
    </lineage>
</organism>
<dbReference type="InterPro" id="IPR001036">
    <property type="entry name" value="Acrflvin-R"/>
</dbReference>
<dbReference type="Pfam" id="PF00873">
    <property type="entry name" value="ACR_tran"/>
    <property type="match status" value="1"/>
</dbReference>
<feature type="region of interest" description="Disordered" evidence="8">
    <location>
        <begin position="778"/>
        <end position="830"/>
    </location>
</feature>
<comment type="subcellular location">
    <subcellularLocation>
        <location evidence="1">Cell membrane</location>
        <topology evidence="1">Multi-pass membrane protein</topology>
    </subcellularLocation>
</comment>
<comment type="caution">
    <text evidence="10">The sequence shown here is derived from an EMBL/GenBank/DDBJ whole genome shotgun (WGS) entry which is preliminary data.</text>
</comment>
<keyword evidence="11" id="KW-1185">Reference proteome</keyword>
<dbReference type="Proteomes" id="UP000629098">
    <property type="component" value="Unassembled WGS sequence"/>
</dbReference>
<evidence type="ECO:0000256" key="7">
    <source>
        <dbReference type="ARBA" id="ARBA00023136"/>
    </source>
</evidence>
<reference evidence="10" key="1">
    <citation type="submission" date="2020-09" db="EMBL/GenBank/DDBJ databases">
        <title>Iningainema tapete sp. nov. (Scytonemataceae, Cyanobacteria) from greenhouses in central Florida (USA) produces two types of nodularin with biosynthetic potential for microcystin-LR and anabaenopeptins.</title>
        <authorList>
            <person name="Berthold D.E."/>
            <person name="Lefler F.W."/>
            <person name="Huang I.-S."/>
            <person name="Abdulla H."/>
            <person name="Zimba P.V."/>
            <person name="Laughinghouse H.D. IV."/>
        </authorList>
    </citation>
    <scope>NUCLEOTIDE SEQUENCE</scope>
    <source>
        <strain evidence="10">BLCCT55</strain>
    </source>
</reference>
<dbReference type="PANTHER" id="PTHR32063">
    <property type="match status" value="1"/>
</dbReference>
<keyword evidence="6 9" id="KW-1133">Transmembrane helix</keyword>
<evidence type="ECO:0000256" key="2">
    <source>
        <dbReference type="ARBA" id="ARBA00022448"/>
    </source>
</evidence>
<dbReference type="AlphaFoldDB" id="A0A8J6XLN1"/>
<keyword evidence="7 9" id="KW-0472">Membrane</keyword>
<feature type="transmembrane region" description="Helical" evidence="9">
    <location>
        <begin position="334"/>
        <end position="353"/>
    </location>
</feature>
<evidence type="ECO:0000256" key="4">
    <source>
        <dbReference type="ARBA" id="ARBA00022519"/>
    </source>
</evidence>
<feature type="transmembrane region" description="Helical" evidence="9">
    <location>
        <begin position="906"/>
        <end position="925"/>
    </location>
</feature>
<feature type="transmembrane region" description="Helical" evidence="9">
    <location>
        <begin position="958"/>
        <end position="983"/>
    </location>
</feature>
<protein>
    <submittedName>
        <fullName evidence="10">Efflux RND transporter permease subunit</fullName>
    </submittedName>
</protein>
<keyword evidence="2" id="KW-0813">Transport</keyword>
<feature type="transmembrane region" description="Helical" evidence="9">
    <location>
        <begin position="530"/>
        <end position="548"/>
    </location>
</feature>
<proteinExistence type="predicted"/>
<evidence type="ECO:0000256" key="8">
    <source>
        <dbReference type="SAM" id="MobiDB-lite"/>
    </source>
</evidence>
<evidence type="ECO:0000256" key="1">
    <source>
        <dbReference type="ARBA" id="ARBA00004651"/>
    </source>
</evidence>
<dbReference type="FunFam" id="3.30.70.1430:FF:000001">
    <property type="entry name" value="Efflux pump membrane transporter"/>
    <property type="match status" value="1"/>
</dbReference>
<dbReference type="Gene3D" id="3.30.70.1430">
    <property type="entry name" value="Multidrug efflux transporter AcrB pore domain"/>
    <property type="match status" value="2"/>
</dbReference>
<dbReference type="RefSeq" id="WP_190833641.1">
    <property type="nucleotide sequence ID" value="NZ_CAWPPI010000078.1"/>
</dbReference>
<evidence type="ECO:0000313" key="10">
    <source>
        <dbReference type="EMBL" id="MBD2775362.1"/>
    </source>
</evidence>
<feature type="transmembrane region" description="Helical" evidence="9">
    <location>
        <begin position="12"/>
        <end position="32"/>
    </location>
</feature>
<dbReference type="GO" id="GO:0042910">
    <property type="term" value="F:xenobiotic transmembrane transporter activity"/>
    <property type="evidence" value="ECO:0007669"/>
    <property type="project" value="TreeGrafter"/>
</dbReference>
<feature type="transmembrane region" description="Helical" evidence="9">
    <location>
        <begin position="360"/>
        <end position="381"/>
    </location>
</feature>
<evidence type="ECO:0000256" key="6">
    <source>
        <dbReference type="ARBA" id="ARBA00022989"/>
    </source>
</evidence>
<name>A0A8J6XLN1_9CYAN</name>
<evidence type="ECO:0000256" key="9">
    <source>
        <dbReference type="SAM" id="Phobius"/>
    </source>
</evidence>
<dbReference type="SUPFAM" id="SSF82693">
    <property type="entry name" value="Multidrug efflux transporter AcrB pore domain, PN1, PN2, PC1 and PC2 subdomains"/>
    <property type="match status" value="4"/>
</dbReference>
<accession>A0A8J6XLN1</accession>
<evidence type="ECO:0000313" key="11">
    <source>
        <dbReference type="Proteomes" id="UP000629098"/>
    </source>
</evidence>
<dbReference type="InterPro" id="IPR027463">
    <property type="entry name" value="AcrB_DN_DC_subdom"/>
</dbReference>
<keyword evidence="4" id="KW-0997">Cell inner membrane</keyword>
<dbReference type="SUPFAM" id="SSF82714">
    <property type="entry name" value="Multidrug efflux transporter AcrB TolC docking domain, DN and DC subdomains"/>
    <property type="match status" value="2"/>
</dbReference>
<feature type="transmembrane region" description="Helical" evidence="9">
    <location>
        <begin position="431"/>
        <end position="451"/>
    </location>
</feature>
<keyword evidence="3" id="KW-1003">Cell membrane</keyword>
<evidence type="ECO:0000256" key="3">
    <source>
        <dbReference type="ARBA" id="ARBA00022475"/>
    </source>
</evidence>
<gene>
    <name evidence="10" type="ORF">ICL16_25705</name>
</gene>
<feature type="transmembrane region" description="Helical" evidence="9">
    <location>
        <begin position="1003"/>
        <end position="1024"/>
    </location>
</feature>
<dbReference type="Gene3D" id="1.20.1640.10">
    <property type="entry name" value="Multidrug efflux transporter AcrB transmembrane domain"/>
    <property type="match status" value="2"/>
</dbReference>
<dbReference type="EMBL" id="JACXAE010000078">
    <property type="protein sequence ID" value="MBD2775362.1"/>
    <property type="molecule type" value="Genomic_DNA"/>
</dbReference>
<feature type="compositionally biased region" description="Low complexity" evidence="8">
    <location>
        <begin position="779"/>
        <end position="828"/>
    </location>
</feature>
<dbReference type="SUPFAM" id="SSF82866">
    <property type="entry name" value="Multidrug efflux transporter AcrB transmembrane domain"/>
    <property type="match status" value="2"/>
</dbReference>
<sequence>MNISELFIRRPIMTTLVMAAFLIFGFMSYRLLPISDLPSVDFPTIQVSASRPGASAETMASSVARPLEKQFSSIAGLDSLNSTSTLGSTQITLQFNLSRSIDDAAQDVQAAISAASGLIPKDLPNPPSYSKVNPADQPILYLYMYSPTLPLSKVDEYAETYLAQKLSTVNGVAQVQVYGSQKYAARIQLDPQKLASQQVGLDQVQTAIQQGNVNLPTGSISGNNKNFTVQANGQLQDAAAYRSLIVAYRNGAPIYLNQLGRVIDGVQNDKVASWYNDTRAIILTIQRQPGTNTVQVVDTIKESLPKLRDQIPQSVEVGVFFDAAESIRESVDDVRFTLILTIGLVILVIFVFLRNLSATVIPSLALPVSLIATFAVMYLLGFSLDNLSMMALTLSVGFVVDDAIVMLENIVRHMEMGERPLEAALNGSKEISFTILSMTLSLVAVFIPMLFMNGLLGRLFHEFAVTIAVAILVSGFVSLSLTPMLCSRFLRPPNHENRSRLYQASEYVFDRFLDIYDWSLKIALKYHRTTMILSGALLFVTVYLFVVVPKGFIPSEDIGQITAVTQAAQDASFDALVRHQQEVSTLIRQDPNVYCVNSNIGPGSSASGSSAAVASNSGNLLIRLKPRSQRKATAEEIIQSLRTKLATVPGIQVFLQNPPAIPIGTQQSTGLYQLALQSSDVQPLEEYVPQLVAKMKTLPQLQDVNSDLQLVPQIKINIDRDKAAALGITAQAIENTLRNAYGAYQVSTIYAASNEYQVILELEPQYQQDPNSLMQLYINSTSGSSSNSTSGNSNSNSTGSSSGNSNTSVNTDSNNSSSSNSNGNSTNGQEIPLSTFAQLSNGVGPLMVNHFGRMNAATISFNLAPGTSLGDATQTIEKLVQSVIPGNITTSFQGASQVFQSSLPSLGLLLAIAILVIYLVLGILYEDFIHPLTILSGLPSAGFGALLTLLIFHVELNVYSFIGIMLLVGIVKKNGIMMVDFAIEAQRNEGKSPFEAIYQACLVRFRPIMMTTMAALMGTLPIAIGFGAGSESRRPLGIAVVGGLVFSQILTLYLTPVFYTYMEAWRRKLIKEGRGQRAEGRRFSL</sequence>